<dbReference type="GO" id="GO:0004174">
    <property type="term" value="F:electron-transferring-flavoprotein dehydrogenase activity"/>
    <property type="evidence" value="ECO:0007669"/>
    <property type="project" value="TreeGrafter"/>
</dbReference>
<evidence type="ECO:0000256" key="1">
    <source>
        <dbReference type="ARBA" id="ARBA00006442"/>
    </source>
</evidence>
<evidence type="ECO:0000256" key="2">
    <source>
        <dbReference type="ARBA" id="ARBA00022630"/>
    </source>
</evidence>
<dbReference type="InterPro" id="IPR036188">
    <property type="entry name" value="FAD/NAD-bd_sf"/>
</dbReference>
<evidence type="ECO:0000313" key="7">
    <source>
        <dbReference type="Proteomes" id="UP001383192"/>
    </source>
</evidence>
<dbReference type="GO" id="GO:0050660">
    <property type="term" value="F:flavin adenine dinucleotide binding"/>
    <property type="evidence" value="ECO:0007669"/>
    <property type="project" value="TreeGrafter"/>
</dbReference>
<dbReference type="Proteomes" id="UP001383192">
    <property type="component" value="Unassembled WGS sequence"/>
</dbReference>
<dbReference type="EMBL" id="JAYKXP010000069">
    <property type="protein sequence ID" value="KAK7031270.1"/>
    <property type="molecule type" value="Genomic_DNA"/>
</dbReference>
<evidence type="ECO:0000313" key="6">
    <source>
        <dbReference type="EMBL" id="KAK7031270.1"/>
    </source>
</evidence>
<protein>
    <recommendedName>
        <fullName evidence="5">FAD/NAD(P)-binding domain-containing protein</fullName>
    </recommendedName>
</protein>
<accession>A0AAW0BYD5</accession>
<evidence type="ECO:0000256" key="4">
    <source>
        <dbReference type="ARBA" id="ARBA00023002"/>
    </source>
</evidence>
<dbReference type="SUPFAM" id="SSF51905">
    <property type="entry name" value="FAD/NAD(P)-binding domain"/>
    <property type="match status" value="1"/>
</dbReference>
<gene>
    <name evidence="6" type="ORF">VNI00_013521</name>
</gene>
<sequence length="400" mass="43871">MSYKKSDDRTNIVIVGGGSAGVNVARPLSKSLDPAKFNVILINPRPYIIFLIPMLRVAVSDRDNLKEQALVPYDRLFHNGNGQFIQGTVVHINQKREEKSGEVVLDNGETVRYDALVLATVGRAHSFPKDPSQVDPFINNRRQEFAKAKNILIVGGGSVGIELAGEIRDMWADKEITIIQRDKLLLNSTYPEKMRRGIQKQIESRNVKVILNDSLEGDIPEGPYSGTIQTQKGKALNPDLIVKTWGTKPDTEFIGASLGTDILSSQGLVKVNATLQLPAYPNIFAAGDIVDWPEQKQASKAANHAGIVAKNIISYATGKPVKKLYKGSTEFIMVTNGKESGLAYVDVLWGLMLGPWLNCDVQVKESRFAIPSSPSGIFLIPLSILFDSLLGLVLHFPVNI</sequence>
<dbReference type="InterPro" id="IPR023753">
    <property type="entry name" value="FAD/NAD-binding_dom"/>
</dbReference>
<dbReference type="GO" id="GO:0005737">
    <property type="term" value="C:cytoplasm"/>
    <property type="evidence" value="ECO:0007669"/>
    <property type="project" value="TreeGrafter"/>
</dbReference>
<dbReference type="Gene3D" id="3.50.50.100">
    <property type="match status" value="1"/>
</dbReference>
<comment type="caution">
    <text evidence="6">The sequence shown here is derived from an EMBL/GenBank/DDBJ whole genome shotgun (WGS) entry which is preliminary data.</text>
</comment>
<keyword evidence="7" id="KW-1185">Reference proteome</keyword>
<dbReference type="Pfam" id="PF07992">
    <property type="entry name" value="Pyr_redox_2"/>
    <property type="match status" value="1"/>
</dbReference>
<proteinExistence type="inferred from homology"/>
<keyword evidence="2" id="KW-0285">Flavoprotein</keyword>
<comment type="similarity">
    <text evidence="1">Belongs to the FAD-dependent oxidoreductase family.</text>
</comment>
<dbReference type="PANTHER" id="PTHR43735">
    <property type="entry name" value="APOPTOSIS-INDUCING FACTOR 1"/>
    <property type="match status" value="1"/>
</dbReference>
<feature type="domain" description="FAD/NAD(P)-binding" evidence="5">
    <location>
        <begin position="11"/>
        <end position="298"/>
    </location>
</feature>
<organism evidence="6 7">
    <name type="scientific">Paramarasmius palmivorus</name>
    <dbReference type="NCBI Taxonomy" id="297713"/>
    <lineage>
        <taxon>Eukaryota</taxon>
        <taxon>Fungi</taxon>
        <taxon>Dikarya</taxon>
        <taxon>Basidiomycota</taxon>
        <taxon>Agaricomycotina</taxon>
        <taxon>Agaricomycetes</taxon>
        <taxon>Agaricomycetidae</taxon>
        <taxon>Agaricales</taxon>
        <taxon>Marasmiineae</taxon>
        <taxon>Marasmiaceae</taxon>
        <taxon>Paramarasmius</taxon>
    </lineage>
</organism>
<reference evidence="6 7" key="1">
    <citation type="submission" date="2024-01" db="EMBL/GenBank/DDBJ databases">
        <title>A draft genome for a cacao thread blight-causing isolate of Paramarasmius palmivorus.</title>
        <authorList>
            <person name="Baruah I.K."/>
            <person name="Bukari Y."/>
            <person name="Amoako-Attah I."/>
            <person name="Meinhardt L.W."/>
            <person name="Bailey B.A."/>
            <person name="Cohen S.P."/>
        </authorList>
    </citation>
    <scope>NUCLEOTIDE SEQUENCE [LARGE SCALE GENOMIC DNA]</scope>
    <source>
        <strain evidence="6 7">GH-12</strain>
    </source>
</reference>
<dbReference type="AlphaFoldDB" id="A0AAW0BYD5"/>
<evidence type="ECO:0000256" key="3">
    <source>
        <dbReference type="ARBA" id="ARBA00022827"/>
    </source>
</evidence>
<name>A0AAW0BYD5_9AGAR</name>
<dbReference type="PRINTS" id="PR00411">
    <property type="entry name" value="PNDRDTASEI"/>
</dbReference>
<evidence type="ECO:0000259" key="5">
    <source>
        <dbReference type="Pfam" id="PF07992"/>
    </source>
</evidence>
<dbReference type="PANTHER" id="PTHR43735:SF3">
    <property type="entry name" value="FERROPTOSIS SUPPRESSOR PROTEIN 1"/>
    <property type="match status" value="1"/>
</dbReference>
<dbReference type="PRINTS" id="PR00368">
    <property type="entry name" value="FADPNR"/>
</dbReference>
<keyword evidence="3" id="KW-0274">FAD</keyword>
<keyword evidence="4" id="KW-0560">Oxidoreductase</keyword>